<organism evidence="1">
    <name type="scientific">bioreactor metagenome</name>
    <dbReference type="NCBI Taxonomy" id="1076179"/>
    <lineage>
        <taxon>unclassified sequences</taxon>
        <taxon>metagenomes</taxon>
        <taxon>ecological metagenomes</taxon>
    </lineage>
</organism>
<evidence type="ECO:0000313" key="1">
    <source>
        <dbReference type="EMBL" id="MPM61608.1"/>
    </source>
</evidence>
<dbReference type="AlphaFoldDB" id="A0A645B983"/>
<sequence length="146" mass="16142">MLPSWVRPISSPAVIIGTPVASSRVAIMLRTCRWRNALISGSSVSPSTPQFHERLSSEPSRFDSPLALLCLTSYVTRSRMVNPSCAVTKFTEASGRRPECWKSSPDPDSRVASSWTPCTALRQKSRVCPRNRSFHSLQPGPQAPTW</sequence>
<reference evidence="1" key="1">
    <citation type="submission" date="2019-08" db="EMBL/GenBank/DDBJ databases">
        <authorList>
            <person name="Kucharzyk K."/>
            <person name="Murdoch R.W."/>
            <person name="Higgins S."/>
            <person name="Loffler F."/>
        </authorList>
    </citation>
    <scope>NUCLEOTIDE SEQUENCE</scope>
</reference>
<proteinExistence type="predicted"/>
<name>A0A645B983_9ZZZZ</name>
<dbReference type="EMBL" id="VSSQ01018434">
    <property type="protein sequence ID" value="MPM61608.1"/>
    <property type="molecule type" value="Genomic_DNA"/>
</dbReference>
<comment type="caution">
    <text evidence="1">The sequence shown here is derived from an EMBL/GenBank/DDBJ whole genome shotgun (WGS) entry which is preliminary data.</text>
</comment>
<accession>A0A645B983</accession>
<protein>
    <submittedName>
        <fullName evidence="1">Uncharacterized protein</fullName>
    </submittedName>
</protein>
<gene>
    <name evidence="1" type="ORF">SDC9_108468</name>
</gene>